<keyword evidence="8" id="KW-0223">Dioxygenase</keyword>
<dbReference type="InterPro" id="IPR029044">
    <property type="entry name" value="Nucleotide-diphossugar_trans"/>
</dbReference>
<dbReference type="InterPro" id="IPR057589">
    <property type="entry name" value="GT_PLOD"/>
</dbReference>
<keyword evidence="16" id="KW-1185">Reference proteome</keyword>
<comment type="catalytic activity">
    <reaction evidence="12">
        <text>L-lysyl-[collagen] + 2-oxoglutarate + O2 = (5R)-5-hydroxy-L-lysyl-[collagen] + succinate + CO2</text>
        <dbReference type="Rhea" id="RHEA:16569"/>
        <dbReference type="Rhea" id="RHEA-COMP:12751"/>
        <dbReference type="Rhea" id="RHEA-COMP:12752"/>
        <dbReference type="ChEBI" id="CHEBI:15379"/>
        <dbReference type="ChEBI" id="CHEBI:16526"/>
        <dbReference type="ChEBI" id="CHEBI:16810"/>
        <dbReference type="ChEBI" id="CHEBI:29969"/>
        <dbReference type="ChEBI" id="CHEBI:30031"/>
        <dbReference type="ChEBI" id="CHEBI:133442"/>
        <dbReference type="EC" id="1.14.11.4"/>
    </reaction>
</comment>
<dbReference type="EnsemblMetazoa" id="XM_038205582.1">
    <property type="protein sequence ID" value="XP_038061510.1"/>
    <property type="gene ID" value="LOC119732168"/>
</dbReference>
<dbReference type="Proteomes" id="UP000887568">
    <property type="component" value="Unplaced"/>
</dbReference>
<dbReference type="Pfam" id="PF03171">
    <property type="entry name" value="2OG-FeII_Oxy"/>
    <property type="match status" value="1"/>
</dbReference>
<feature type="domain" description="Fe2OG dioxygenase" evidence="14">
    <location>
        <begin position="643"/>
        <end position="736"/>
    </location>
</feature>
<proteinExistence type="predicted"/>
<evidence type="ECO:0000256" key="3">
    <source>
        <dbReference type="ARBA" id="ARBA00012264"/>
    </source>
</evidence>
<dbReference type="InterPro" id="IPR044861">
    <property type="entry name" value="IPNS-like_FE2OG_OXY"/>
</dbReference>
<dbReference type="InterPro" id="IPR050757">
    <property type="entry name" value="Collagen_mod_GT25"/>
</dbReference>
<keyword evidence="6" id="KW-0256">Endoplasmic reticulum</keyword>
<dbReference type="InterPro" id="IPR005123">
    <property type="entry name" value="Oxoglu/Fe-dep_dioxygenase_dom"/>
</dbReference>
<keyword evidence="10" id="KW-0408">Iron</keyword>
<dbReference type="OrthoDB" id="69177at2759"/>
<dbReference type="Gene3D" id="2.60.120.620">
    <property type="entry name" value="q2cbj1_9rhob like domain"/>
    <property type="match status" value="1"/>
</dbReference>
<reference evidence="15" key="1">
    <citation type="submission" date="2022-11" db="UniProtKB">
        <authorList>
            <consortium name="EnsemblMetazoa"/>
        </authorList>
    </citation>
    <scope>IDENTIFICATION</scope>
</reference>
<dbReference type="GO" id="GO:0005506">
    <property type="term" value="F:iron ion binding"/>
    <property type="evidence" value="ECO:0007669"/>
    <property type="project" value="InterPro"/>
</dbReference>
<dbReference type="GO" id="GO:0008475">
    <property type="term" value="F:procollagen-lysine 5-dioxygenase activity"/>
    <property type="evidence" value="ECO:0007669"/>
    <property type="project" value="UniProtKB-EC"/>
</dbReference>
<evidence type="ECO:0000313" key="15">
    <source>
        <dbReference type="EnsemblMetazoa" id="XP_038061510.1"/>
    </source>
</evidence>
<keyword evidence="5 13" id="KW-0732">Signal</keyword>
<dbReference type="GO" id="GO:0005783">
    <property type="term" value="C:endoplasmic reticulum"/>
    <property type="evidence" value="ECO:0007669"/>
    <property type="project" value="UniProtKB-SubCell"/>
</dbReference>
<keyword evidence="9" id="KW-0560">Oxidoreductase</keyword>
<dbReference type="PANTHER" id="PTHR10730">
    <property type="entry name" value="PROCOLLAGEN-LYSINE,2-OXOGLUTARATE 5-DIOXYGENASE/GLYCOSYLTRANSFERASE 25 FAMILY MEMBER"/>
    <property type="match status" value="1"/>
</dbReference>
<evidence type="ECO:0000256" key="6">
    <source>
        <dbReference type="ARBA" id="ARBA00022824"/>
    </source>
</evidence>
<evidence type="ECO:0000256" key="12">
    <source>
        <dbReference type="ARBA" id="ARBA00047930"/>
    </source>
</evidence>
<dbReference type="OMA" id="TDVACNH"/>
<evidence type="ECO:0000256" key="7">
    <source>
        <dbReference type="ARBA" id="ARBA00022896"/>
    </source>
</evidence>
<dbReference type="Pfam" id="PF25342">
    <property type="entry name" value="GT_PLOD"/>
    <property type="match status" value="1"/>
</dbReference>
<evidence type="ECO:0000313" key="16">
    <source>
        <dbReference type="Proteomes" id="UP000887568"/>
    </source>
</evidence>
<dbReference type="GeneID" id="119732168"/>
<accession>A0A914AC63</accession>
<dbReference type="EC" id="1.14.11.4" evidence="3"/>
<protein>
    <recommendedName>
        <fullName evidence="3">procollagen-lysine 5-dioxygenase</fullName>
        <ecNumber evidence="3">1.14.11.4</ecNumber>
    </recommendedName>
</protein>
<evidence type="ECO:0000256" key="4">
    <source>
        <dbReference type="ARBA" id="ARBA00022723"/>
    </source>
</evidence>
<comment type="cofactor">
    <cofactor evidence="1">
        <name>L-ascorbate</name>
        <dbReference type="ChEBI" id="CHEBI:38290"/>
    </cofactor>
</comment>
<dbReference type="RefSeq" id="XP_038061510.1">
    <property type="nucleotide sequence ID" value="XM_038205582.1"/>
</dbReference>
<evidence type="ECO:0000256" key="5">
    <source>
        <dbReference type="ARBA" id="ARBA00022729"/>
    </source>
</evidence>
<dbReference type="GO" id="GO:0031418">
    <property type="term" value="F:L-ascorbic acid binding"/>
    <property type="evidence" value="ECO:0007669"/>
    <property type="project" value="UniProtKB-KW"/>
</dbReference>
<name>A0A914AC63_PATMI</name>
<organism evidence="15 16">
    <name type="scientific">Patiria miniata</name>
    <name type="common">Bat star</name>
    <name type="synonym">Asterina miniata</name>
    <dbReference type="NCBI Taxonomy" id="46514"/>
    <lineage>
        <taxon>Eukaryota</taxon>
        <taxon>Metazoa</taxon>
        <taxon>Echinodermata</taxon>
        <taxon>Eleutherozoa</taxon>
        <taxon>Asterozoa</taxon>
        <taxon>Asteroidea</taxon>
        <taxon>Valvatacea</taxon>
        <taxon>Valvatida</taxon>
        <taxon>Asterinidae</taxon>
        <taxon>Patiria</taxon>
    </lineage>
</organism>
<feature type="chain" id="PRO_5037064595" description="procollagen-lysine 5-dioxygenase" evidence="13">
    <location>
        <begin position="28"/>
        <end position="736"/>
    </location>
</feature>
<evidence type="ECO:0000256" key="1">
    <source>
        <dbReference type="ARBA" id="ARBA00001961"/>
    </source>
</evidence>
<dbReference type="Gene3D" id="3.90.550.10">
    <property type="entry name" value="Spore Coat Polysaccharide Biosynthesis Protein SpsA, Chain A"/>
    <property type="match status" value="1"/>
</dbReference>
<dbReference type="SMART" id="SM00702">
    <property type="entry name" value="P4Hc"/>
    <property type="match status" value="1"/>
</dbReference>
<comment type="subcellular location">
    <subcellularLocation>
        <location evidence="2">Endoplasmic reticulum</location>
    </subcellularLocation>
</comment>
<dbReference type="PROSITE" id="PS51471">
    <property type="entry name" value="FE2OG_OXY"/>
    <property type="match status" value="1"/>
</dbReference>
<evidence type="ECO:0000256" key="8">
    <source>
        <dbReference type="ARBA" id="ARBA00022964"/>
    </source>
</evidence>
<evidence type="ECO:0000256" key="13">
    <source>
        <dbReference type="SAM" id="SignalP"/>
    </source>
</evidence>
<evidence type="ECO:0000259" key="14">
    <source>
        <dbReference type="PROSITE" id="PS51471"/>
    </source>
</evidence>
<keyword evidence="4" id="KW-0479">Metal-binding</keyword>
<dbReference type="PANTHER" id="PTHR10730:SF45">
    <property type="entry name" value="PROCOLLAGEN-LYSINE,2-OXOGLUTARATE 5-DIOXYGENASE"/>
    <property type="match status" value="1"/>
</dbReference>
<evidence type="ECO:0000256" key="11">
    <source>
        <dbReference type="ARBA" id="ARBA00023180"/>
    </source>
</evidence>
<keyword evidence="11" id="KW-0325">Glycoprotein</keyword>
<dbReference type="AlphaFoldDB" id="A0A914AC63"/>
<sequence>MAINMEGLQRFLAMFLALLLVVCVTLASDSKTKDKTRLLVVTVATNETDGFNRYMRSAKKYGYDVKVVGMHQPWKGGDVLNAPGGGQKINLLKEALKEYKDEKNLIIMFTDSYDVIFTMGQDDVLLHFKGMEKNLVFSAEPFIWPDESLAPDYPQVEAGYPFLCSGMYIGYAPYIWKALTWRDITDDGDDQLFFTYLYLNQVKRKNWRIGLDNKAVLFQNMNGAHGDISIRFQNNNSVIFNNKYETNPAVLHGNGRSKTMLNNFGNYLAYHWTPEEGCVACEEDTFSLANVTEDDFPPVLVALFIEVPTPFLDDFFDQVEALDYPKKKIDLFLHNQPKHRLNRVARFVKKAKEMYRSVKLYSPAKNLTEEQGRNKGLQHCNDLKCDYYFSWDADVRLTNPKTLQLLIEQNRSVIAPIARKEGKLWSNFWGDVNRDGFYSRSEDYVDIIKDYKIGLWNVAFISSVYLIHGSKIHAPHTPTFEIDDMDPDMALCKQLRDKGVFMYATNMHYFGYLVVTEYCETEHLHNDLWEIGSNRKDWERHFIHPDYYKAAEPGVEVKQACPDVYTFPIFTEEFTTKLIEEMEFFGQWSSGTNEDQRLAGGYENVPTRDIHMRQVDYERHFLYFLREFIKPVCEKVYPGYDSRAHAIMNFVVRYRPDEQPALRPHHDSSTYTINVALNTHGLDYEGGGARFIRYNCSVVGLEKGHLLMHPGRLTHYHEGLRTTKGTRYILVSFIDP</sequence>
<feature type="signal peptide" evidence="13">
    <location>
        <begin position="1"/>
        <end position="27"/>
    </location>
</feature>
<keyword evidence="7" id="KW-0847">Vitamin C</keyword>
<evidence type="ECO:0000256" key="10">
    <source>
        <dbReference type="ARBA" id="ARBA00023004"/>
    </source>
</evidence>
<evidence type="ECO:0000256" key="9">
    <source>
        <dbReference type="ARBA" id="ARBA00023002"/>
    </source>
</evidence>
<dbReference type="InterPro" id="IPR006620">
    <property type="entry name" value="Pro_4_hyd_alph"/>
</dbReference>
<evidence type="ECO:0000256" key="2">
    <source>
        <dbReference type="ARBA" id="ARBA00004240"/>
    </source>
</evidence>